<dbReference type="EMBL" id="DF836496">
    <property type="protein sequence ID" value="GAN08495.1"/>
    <property type="molecule type" value="Genomic_DNA"/>
</dbReference>
<dbReference type="Proteomes" id="UP000053815">
    <property type="component" value="Unassembled WGS sequence"/>
</dbReference>
<protein>
    <submittedName>
        <fullName evidence="2">Uncharacterized protein</fullName>
    </submittedName>
</protein>
<evidence type="ECO:0000256" key="1">
    <source>
        <dbReference type="SAM" id="MobiDB-lite"/>
    </source>
</evidence>
<feature type="region of interest" description="Disordered" evidence="1">
    <location>
        <begin position="69"/>
        <end position="91"/>
    </location>
</feature>
<dbReference type="AlphaFoldDB" id="A0A0C9LWG7"/>
<dbReference type="OrthoDB" id="2257614at2759"/>
<accession>A0A0C9LWG7</accession>
<evidence type="ECO:0000313" key="3">
    <source>
        <dbReference type="Proteomes" id="UP000053815"/>
    </source>
</evidence>
<reference evidence="2" key="1">
    <citation type="submission" date="2014-09" db="EMBL/GenBank/DDBJ databases">
        <title>Draft genome sequence of an oleaginous Mucoromycotina fungus Mucor ambiguus NBRC6742.</title>
        <authorList>
            <person name="Takeda I."/>
            <person name="Yamane N."/>
            <person name="Morita T."/>
            <person name="Tamano K."/>
            <person name="Machida M."/>
            <person name="Baker S."/>
            <person name="Koike H."/>
        </authorList>
    </citation>
    <scope>NUCLEOTIDE SEQUENCE</scope>
    <source>
        <strain evidence="2">NBRC 6742</strain>
    </source>
</reference>
<sequence length="91" mass="10139">MQHQQPTLRDLLIQLVNTFKHSFDSSKVACDQKTADMANAKLSQFEKTYVSFPEFVDIGATATTTANANSAATDNTHRHQPWLQHSSTLTC</sequence>
<organism evidence="2">
    <name type="scientific">Mucor ambiguus</name>
    <dbReference type="NCBI Taxonomy" id="91626"/>
    <lineage>
        <taxon>Eukaryota</taxon>
        <taxon>Fungi</taxon>
        <taxon>Fungi incertae sedis</taxon>
        <taxon>Mucoromycota</taxon>
        <taxon>Mucoromycotina</taxon>
        <taxon>Mucoromycetes</taxon>
        <taxon>Mucorales</taxon>
        <taxon>Mucorineae</taxon>
        <taxon>Mucoraceae</taxon>
        <taxon>Mucor</taxon>
    </lineage>
</organism>
<proteinExistence type="predicted"/>
<evidence type="ECO:0000313" key="2">
    <source>
        <dbReference type="EMBL" id="GAN08495.1"/>
    </source>
</evidence>
<gene>
    <name evidence="2" type="ORF">MAM1_0207c08007</name>
</gene>
<name>A0A0C9LWG7_9FUNG</name>
<keyword evidence="3" id="KW-1185">Reference proteome</keyword>